<evidence type="ECO:0000313" key="3">
    <source>
        <dbReference type="Proteomes" id="UP001342314"/>
    </source>
</evidence>
<organism evidence="2 3">
    <name type="scientific">Rhodotorula paludigena</name>
    <dbReference type="NCBI Taxonomy" id="86838"/>
    <lineage>
        <taxon>Eukaryota</taxon>
        <taxon>Fungi</taxon>
        <taxon>Dikarya</taxon>
        <taxon>Basidiomycota</taxon>
        <taxon>Pucciniomycotina</taxon>
        <taxon>Microbotryomycetes</taxon>
        <taxon>Sporidiobolales</taxon>
        <taxon>Sporidiobolaceae</taxon>
        <taxon>Rhodotorula</taxon>
    </lineage>
</organism>
<proteinExistence type="predicted"/>
<name>A0AAV5G4D1_9BASI</name>
<evidence type="ECO:0008006" key="4">
    <source>
        <dbReference type="Google" id="ProtNLM"/>
    </source>
</evidence>
<keyword evidence="3" id="KW-1185">Reference proteome</keyword>
<comment type="caution">
    <text evidence="2">The sequence shown here is derived from an EMBL/GenBank/DDBJ whole genome shotgun (WGS) entry which is preliminary data.</text>
</comment>
<protein>
    <recommendedName>
        <fullName evidence="4">Proteophosphoglycan 5</fullName>
    </recommendedName>
</protein>
<gene>
    <name evidence="2" type="ORF">Rhopal_000085-T1</name>
</gene>
<dbReference type="EMBL" id="BQKY01000001">
    <property type="protein sequence ID" value="GJN87140.1"/>
    <property type="molecule type" value="Genomic_DNA"/>
</dbReference>
<feature type="compositionally biased region" description="Pro residues" evidence="1">
    <location>
        <begin position="33"/>
        <end position="43"/>
    </location>
</feature>
<dbReference type="Proteomes" id="UP001342314">
    <property type="component" value="Unassembled WGS sequence"/>
</dbReference>
<evidence type="ECO:0000313" key="2">
    <source>
        <dbReference type="EMBL" id="GJN87140.1"/>
    </source>
</evidence>
<reference evidence="2 3" key="1">
    <citation type="submission" date="2021-12" db="EMBL/GenBank/DDBJ databases">
        <title>High titer production of polyol ester of fatty acids by Rhodotorula paludigena BS15 towards product separation-free biomass refinery.</title>
        <authorList>
            <person name="Mano J."/>
            <person name="Ono H."/>
            <person name="Tanaka T."/>
            <person name="Naito K."/>
            <person name="Sushida H."/>
            <person name="Ike M."/>
            <person name="Tokuyasu K."/>
            <person name="Kitaoka M."/>
        </authorList>
    </citation>
    <scope>NUCLEOTIDE SEQUENCE [LARGE SCALE GENOMIC DNA]</scope>
    <source>
        <strain evidence="2 3">BS15</strain>
    </source>
</reference>
<feature type="region of interest" description="Disordered" evidence="1">
    <location>
        <begin position="28"/>
        <end position="47"/>
    </location>
</feature>
<accession>A0AAV5G4D1</accession>
<evidence type="ECO:0000256" key="1">
    <source>
        <dbReference type="SAM" id="MobiDB-lite"/>
    </source>
</evidence>
<sequence>MVALPLAAHIRVIDLLNSALDELDMPASELAMSPPPPPSPPSPVTEVGGSLPTTIAFGSHEPIPFPGAKPAITSTRGVNPRFNTSLGVVDDNAAFDASISAPSAPADFAPRGGIARLPSEMLLIIFSSIFQSLAKDGTTPELFAASSNADVRTDNGYGGVRLDSIPRSSPEIAQAYVLKLRLVCKSWDSPAATVGLRSIRIRTGLALYHLVKQLASPSHNALPCTCIESLDVHVLAEPDTRATGTLYDHGDFADFLEAPIFTALTNASSLESLSLLIAVDFEELESIMRVSYRRGNPTTLQPAQLCWLFEPAVASGKLEEVRLRMSGDYAQGGQAEGPPSTSGLFADLLARCGTRLKKLEITDQAAMMASASFPEASHGDLDFALSYLHSLTRLALDWSFIGPAFLATVSTISTLESLDLLGTPVHTDSALFTASLELAFPSLGRLVLRGDLTGASNRFSRRTVPAAIVGNNWTGSTIRAIKRIAETRGLECIVENHRRVGW</sequence>
<dbReference type="AlphaFoldDB" id="A0AAV5G4D1"/>